<dbReference type="EMBL" id="UINC01068302">
    <property type="protein sequence ID" value="SVC00827.1"/>
    <property type="molecule type" value="Genomic_DNA"/>
</dbReference>
<sequence length="88" mass="10103">MGEIVSVFFDATPGHYFDKEALFSYPRERLSPQKHQPSGVRQANFLWLGQAKSRDSPFANIGWTENSRLTLKRVVNSGSIQNEPYHTY</sequence>
<evidence type="ECO:0000313" key="1">
    <source>
        <dbReference type="EMBL" id="SVC00827.1"/>
    </source>
</evidence>
<proteinExistence type="predicted"/>
<protein>
    <submittedName>
        <fullName evidence="1">Uncharacterized protein</fullName>
    </submittedName>
</protein>
<organism evidence="1">
    <name type="scientific">marine metagenome</name>
    <dbReference type="NCBI Taxonomy" id="408172"/>
    <lineage>
        <taxon>unclassified sequences</taxon>
        <taxon>metagenomes</taxon>
        <taxon>ecological metagenomes</taxon>
    </lineage>
</organism>
<dbReference type="AlphaFoldDB" id="A0A382INP8"/>
<reference evidence="1" key="1">
    <citation type="submission" date="2018-05" db="EMBL/GenBank/DDBJ databases">
        <authorList>
            <person name="Lanie J.A."/>
            <person name="Ng W.-L."/>
            <person name="Kazmierczak K.M."/>
            <person name="Andrzejewski T.M."/>
            <person name="Davidsen T.M."/>
            <person name="Wayne K.J."/>
            <person name="Tettelin H."/>
            <person name="Glass J.I."/>
            <person name="Rusch D."/>
            <person name="Podicherti R."/>
            <person name="Tsui H.-C.T."/>
            <person name="Winkler M.E."/>
        </authorList>
    </citation>
    <scope>NUCLEOTIDE SEQUENCE</scope>
</reference>
<accession>A0A382INP8</accession>
<name>A0A382INP8_9ZZZZ</name>
<gene>
    <name evidence="1" type="ORF">METZ01_LOCUS253681</name>
</gene>